<keyword evidence="3" id="KW-1185">Reference proteome</keyword>
<evidence type="ECO:0000313" key="3">
    <source>
        <dbReference type="Proteomes" id="UP001154078"/>
    </source>
</evidence>
<proteinExistence type="predicted"/>
<evidence type="ECO:0000256" key="1">
    <source>
        <dbReference type="SAM" id="SignalP"/>
    </source>
</evidence>
<gene>
    <name evidence="2" type="ORF">MELIAE_LOCUS307</name>
</gene>
<protein>
    <submittedName>
        <fullName evidence="2">Uncharacterized protein</fullName>
    </submittedName>
</protein>
<dbReference type="EMBL" id="OV121132">
    <property type="protein sequence ID" value="CAH0546055.1"/>
    <property type="molecule type" value="Genomic_DNA"/>
</dbReference>
<feature type="chain" id="PRO_5040320433" evidence="1">
    <location>
        <begin position="20"/>
        <end position="173"/>
    </location>
</feature>
<sequence length="173" mass="19971">MLSYIFVVIFSGLILLTDGYKMIPTKISSCPVKGKAFPIECKLLKNEKGENEFFMTTDLPFDINEEFTFTLKISTWAVTTWIPFNQEIQGKLFENIDKIIPKLWEKLRGQVKPAVSDAHLIKADKYILENFQCSMDDILNPIQLRGKFMATLKMFNPQDQEVLCQSLEMFGQD</sequence>
<dbReference type="Proteomes" id="UP001154078">
    <property type="component" value="Chromosome 1"/>
</dbReference>
<reference evidence="2" key="1">
    <citation type="submission" date="2021-12" db="EMBL/GenBank/DDBJ databases">
        <authorList>
            <person name="King R."/>
        </authorList>
    </citation>
    <scope>NUCLEOTIDE SEQUENCE</scope>
</reference>
<organism evidence="2 3">
    <name type="scientific">Brassicogethes aeneus</name>
    <name type="common">Rape pollen beetle</name>
    <name type="synonym">Meligethes aeneus</name>
    <dbReference type="NCBI Taxonomy" id="1431903"/>
    <lineage>
        <taxon>Eukaryota</taxon>
        <taxon>Metazoa</taxon>
        <taxon>Ecdysozoa</taxon>
        <taxon>Arthropoda</taxon>
        <taxon>Hexapoda</taxon>
        <taxon>Insecta</taxon>
        <taxon>Pterygota</taxon>
        <taxon>Neoptera</taxon>
        <taxon>Endopterygota</taxon>
        <taxon>Coleoptera</taxon>
        <taxon>Polyphaga</taxon>
        <taxon>Cucujiformia</taxon>
        <taxon>Nitidulidae</taxon>
        <taxon>Meligethinae</taxon>
        <taxon>Brassicogethes</taxon>
    </lineage>
</organism>
<dbReference type="AlphaFoldDB" id="A0A9P0F8S9"/>
<accession>A0A9P0F8S9</accession>
<feature type="signal peptide" evidence="1">
    <location>
        <begin position="1"/>
        <end position="19"/>
    </location>
</feature>
<name>A0A9P0F8S9_BRAAE</name>
<keyword evidence="1" id="KW-0732">Signal</keyword>
<dbReference type="OrthoDB" id="6764543at2759"/>
<evidence type="ECO:0000313" key="2">
    <source>
        <dbReference type="EMBL" id="CAH0546055.1"/>
    </source>
</evidence>